<gene>
    <name evidence="8" type="primary">grxC</name>
    <name evidence="8" type="ORF">EG799_00895</name>
</gene>
<organism evidence="8 9">
    <name type="scientific">Aurantiacibacter spongiae</name>
    <dbReference type="NCBI Taxonomy" id="2488860"/>
    <lineage>
        <taxon>Bacteria</taxon>
        <taxon>Pseudomonadati</taxon>
        <taxon>Pseudomonadota</taxon>
        <taxon>Alphaproteobacteria</taxon>
        <taxon>Sphingomonadales</taxon>
        <taxon>Erythrobacteraceae</taxon>
        <taxon>Aurantiacibacter</taxon>
    </lineage>
</organism>
<dbReference type="CDD" id="cd03418">
    <property type="entry name" value="GRX_GRXb_1_3_like"/>
    <property type="match status" value="1"/>
</dbReference>
<keyword evidence="5" id="KW-0676">Redox-active center</keyword>
<dbReference type="EMBL" id="RPFZ01000001">
    <property type="protein sequence ID" value="RPF70346.1"/>
    <property type="molecule type" value="Genomic_DNA"/>
</dbReference>
<dbReference type="AlphaFoldDB" id="A0A3N5CPQ9"/>
<feature type="compositionally biased region" description="Basic residues" evidence="6">
    <location>
        <begin position="1"/>
        <end position="11"/>
    </location>
</feature>
<comment type="similarity">
    <text evidence="2 5">Belongs to the glutaredoxin family.</text>
</comment>
<dbReference type="NCBIfam" id="TIGR02181">
    <property type="entry name" value="GRX_bact"/>
    <property type="match status" value="1"/>
</dbReference>
<name>A0A3N5CPQ9_9SPHN</name>
<evidence type="ECO:0000256" key="1">
    <source>
        <dbReference type="ARBA" id="ARBA00002549"/>
    </source>
</evidence>
<evidence type="ECO:0000313" key="9">
    <source>
        <dbReference type="Proteomes" id="UP000275232"/>
    </source>
</evidence>
<comment type="function">
    <text evidence="1 5">Has a glutathione-disulfide oxidoreductase activity in the presence of NADPH and glutathione reductase. Reduces low molecular weight disulfides and proteins.</text>
</comment>
<keyword evidence="3 5" id="KW-0813">Transport</keyword>
<evidence type="ECO:0000256" key="4">
    <source>
        <dbReference type="ARBA" id="ARBA00022982"/>
    </source>
</evidence>
<dbReference type="PRINTS" id="PR00160">
    <property type="entry name" value="GLUTAREDOXIN"/>
</dbReference>
<dbReference type="InterPro" id="IPR036249">
    <property type="entry name" value="Thioredoxin-like_sf"/>
</dbReference>
<dbReference type="Proteomes" id="UP000275232">
    <property type="component" value="Unassembled WGS sequence"/>
</dbReference>
<dbReference type="Pfam" id="PF00462">
    <property type="entry name" value="Glutaredoxin"/>
    <property type="match status" value="1"/>
</dbReference>
<dbReference type="PROSITE" id="PS51354">
    <property type="entry name" value="GLUTAREDOXIN_2"/>
    <property type="match status" value="1"/>
</dbReference>
<evidence type="ECO:0000256" key="5">
    <source>
        <dbReference type="RuleBase" id="RU364065"/>
    </source>
</evidence>
<accession>A0A3N5CPQ9</accession>
<keyword evidence="5" id="KW-0963">Cytoplasm</keyword>
<dbReference type="Gene3D" id="3.40.30.10">
    <property type="entry name" value="Glutaredoxin"/>
    <property type="match status" value="1"/>
</dbReference>
<dbReference type="InterPro" id="IPR014025">
    <property type="entry name" value="Glutaredoxin_subgr"/>
</dbReference>
<keyword evidence="9" id="KW-1185">Reference proteome</keyword>
<dbReference type="PANTHER" id="PTHR45694:SF18">
    <property type="entry name" value="GLUTAREDOXIN-1-RELATED"/>
    <property type="match status" value="1"/>
</dbReference>
<protein>
    <recommendedName>
        <fullName evidence="5">Glutaredoxin</fullName>
    </recommendedName>
</protein>
<evidence type="ECO:0000256" key="3">
    <source>
        <dbReference type="ARBA" id="ARBA00022448"/>
    </source>
</evidence>
<dbReference type="GO" id="GO:0045454">
    <property type="term" value="P:cell redox homeostasis"/>
    <property type="evidence" value="ECO:0007669"/>
    <property type="project" value="InterPro"/>
</dbReference>
<comment type="caution">
    <text evidence="8">The sequence shown here is derived from an EMBL/GenBank/DDBJ whole genome shotgun (WGS) entry which is preliminary data.</text>
</comment>
<dbReference type="GO" id="GO:0034599">
    <property type="term" value="P:cellular response to oxidative stress"/>
    <property type="evidence" value="ECO:0007669"/>
    <property type="project" value="TreeGrafter"/>
</dbReference>
<evidence type="ECO:0000259" key="7">
    <source>
        <dbReference type="Pfam" id="PF00462"/>
    </source>
</evidence>
<feature type="compositionally biased region" description="Basic and acidic residues" evidence="6">
    <location>
        <begin position="12"/>
        <end position="30"/>
    </location>
</feature>
<dbReference type="InterPro" id="IPR011900">
    <property type="entry name" value="GRX_bact"/>
</dbReference>
<proteinExistence type="inferred from homology"/>
<dbReference type="GO" id="GO:0015038">
    <property type="term" value="F:glutathione disulfide oxidoreductase activity"/>
    <property type="evidence" value="ECO:0007669"/>
    <property type="project" value="UniProtKB-UniRule"/>
</dbReference>
<dbReference type="OrthoDB" id="9814618at2"/>
<dbReference type="InterPro" id="IPR002109">
    <property type="entry name" value="Glutaredoxin"/>
</dbReference>
<reference evidence="8 9" key="1">
    <citation type="submission" date="2018-11" db="EMBL/GenBank/DDBJ databases">
        <title>Erythrobacter spongiae sp. nov., isolated from a marine sponge.</title>
        <authorList>
            <person name="Zhuang L."/>
            <person name="Luo L."/>
        </authorList>
    </citation>
    <scope>NUCLEOTIDE SEQUENCE [LARGE SCALE GENOMIC DNA]</scope>
    <source>
        <strain evidence="8 9">HN-E23</strain>
    </source>
</reference>
<feature type="domain" description="Glutaredoxin" evidence="7">
    <location>
        <begin position="36"/>
        <end position="96"/>
    </location>
</feature>
<dbReference type="PANTHER" id="PTHR45694">
    <property type="entry name" value="GLUTAREDOXIN 2"/>
    <property type="match status" value="1"/>
</dbReference>
<sequence length="117" mass="13520">MRARNRHPRRKDRNEARQIKIFRKPDEEPRVSHPKVEIYTKMYCGFCHRAKALLDSKGVDYTEYDITMGGEKREEMMQRKPGARTVPQIFIDDKAIGGSDDLAALERAGKLDALLNT</sequence>
<keyword evidence="4 5" id="KW-0249">Electron transport</keyword>
<dbReference type="SUPFAM" id="SSF52833">
    <property type="entry name" value="Thioredoxin-like"/>
    <property type="match status" value="1"/>
</dbReference>
<evidence type="ECO:0000313" key="8">
    <source>
        <dbReference type="EMBL" id="RPF70346.1"/>
    </source>
</evidence>
<evidence type="ECO:0000256" key="2">
    <source>
        <dbReference type="ARBA" id="ARBA00007787"/>
    </source>
</evidence>
<dbReference type="GO" id="GO:0005737">
    <property type="term" value="C:cytoplasm"/>
    <property type="evidence" value="ECO:0007669"/>
    <property type="project" value="TreeGrafter"/>
</dbReference>
<evidence type="ECO:0000256" key="6">
    <source>
        <dbReference type="SAM" id="MobiDB-lite"/>
    </source>
</evidence>
<feature type="region of interest" description="Disordered" evidence="6">
    <location>
        <begin position="1"/>
        <end position="30"/>
    </location>
</feature>